<name>A0A212L1R8_9HYPH</name>
<sequence length="25" mass="2822">MIIYEDGLHIIGRIQVGNSPLLEQI</sequence>
<dbReference type="EMBL" id="FMJD01000002">
    <property type="protein sequence ID" value="SCM71468.1"/>
    <property type="molecule type" value="Genomic_DNA"/>
</dbReference>
<proteinExistence type="predicted"/>
<dbReference type="AlphaFoldDB" id="A0A212L1R8"/>
<accession>A0A212L1R8</accession>
<protein>
    <submittedName>
        <fullName evidence="1">Uncharacterized protein</fullName>
    </submittedName>
</protein>
<evidence type="ECO:0000313" key="1">
    <source>
        <dbReference type="EMBL" id="SCM71468.1"/>
    </source>
</evidence>
<organism evidence="1">
    <name type="scientific">uncultured Pleomorphomonas sp</name>
    <dbReference type="NCBI Taxonomy" id="442121"/>
    <lineage>
        <taxon>Bacteria</taxon>
        <taxon>Pseudomonadati</taxon>
        <taxon>Pseudomonadota</taxon>
        <taxon>Alphaproteobacteria</taxon>
        <taxon>Hyphomicrobiales</taxon>
        <taxon>Pleomorphomonadaceae</taxon>
        <taxon>Pleomorphomonas</taxon>
        <taxon>environmental samples</taxon>
    </lineage>
</organism>
<reference evidence="1" key="1">
    <citation type="submission" date="2016-08" db="EMBL/GenBank/DDBJ databases">
        <authorList>
            <person name="Seilhamer J.J."/>
        </authorList>
    </citation>
    <scope>NUCLEOTIDE SEQUENCE</scope>
    <source>
        <strain evidence="1">86</strain>
    </source>
</reference>
<gene>
    <name evidence="1" type="ORF">KL86PLE_100220</name>
</gene>